<reference evidence="1 2" key="1">
    <citation type="submission" date="2021-04" db="EMBL/GenBank/DDBJ databases">
        <authorList>
            <person name="Bliznina A."/>
        </authorList>
    </citation>
    <scope>NUCLEOTIDE SEQUENCE [LARGE SCALE GENOMIC DNA]</scope>
</reference>
<dbReference type="EMBL" id="OU015568">
    <property type="protein sequence ID" value="CAG5089289.1"/>
    <property type="molecule type" value="Genomic_DNA"/>
</dbReference>
<keyword evidence="2" id="KW-1185">Reference proteome</keyword>
<accession>A0ABN7RYW0</accession>
<evidence type="ECO:0000313" key="1">
    <source>
        <dbReference type="EMBL" id="CAG5089289.1"/>
    </source>
</evidence>
<name>A0ABN7RYW0_OIKDI</name>
<protein>
    <submittedName>
        <fullName evidence="1">Oidioi.mRNA.OKI2018_I69.PAR.g12160.t1.cds</fullName>
    </submittedName>
</protein>
<organism evidence="1 2">
    <name type="scientific">Oikopleura dioica</name>
    <name type="common">Tunicate</name>
    <dbReference type="NCBI Taxonomy" id="34765"/>
    <lineage>
        <taxon>Eukaryota</taxon>
        <taxon>Metazoa</taxon>
        <taxon>Chordata</taxon>
        <taxon>Tunicata</taxon>
        <taxon>Appendicularia</taxon>
        <taxon>Copelata</taxon>
        <taxon>Oikopleuridae</taxon>
        <taxon>Oikopleura</taxon>
    </lineage>
</organism>
<sequence length="452" mass="50381">MKVLASVLLGLSQGEIVNCTEEYLKPPLNLNCSGEAADGNSCDTTTHLCFTTPDCYTEYGCRLKDSCPCGASKENDSVCIPCSDFPVDPIPPPSLPIPIPPFDGIFKSFDCTVNGDFTLSLRDSTGFPKGRPTILPDNRELCFIDRDTSQKVKELAKENIITGIYGDVGECKCPFNRFNEGPISFDDCGVFKESQTPIQEGGDFYTVWTFGIGFDDFYDQTSYNASYLKYRGYSWEFECKIKTSGDVQEAFSSMAWERPSGTGEYKAELEFDLKVFFEGTPVTTNDIIELEENDNRIFQFNLDVVNAPEKYMPFYRKCDLFFHDANDVTSNLFMPEIIIDGCINPAYAEEFRVESIDTPGDALTWFRPKIFEESNFLQTGVLDCKVSGCQNFGTLGCTPGPACVSDYPVIRNNGSSENVASEEVSAVVEMKASGTLTYELSTLLLFPLFFFK</sequence>
<evidence type="ECO:0000313" key="2">
    <source>
        <dbReference type="Proteomes" id="UP001158576"/>
    </source>
</evidence>
<gene>
    <name evidence="1" type="ORF">OKIOD_LOCUS3718</name>
</gene>
<proteinExistence type="predicted"/>
<dbReference type="Proteomes" id="UP001158576">
    <property type="component" value="Chromosome PAR"/>
</dbReference>